<dbReference type="Proteomes" id="UP000190322">
    <property type="component" value="Unassembled WGS sequence"/>
</dbReference>
<accession>A0A1S9ZEB3</accession>
<comment type="caution">
    <text evidence="2">The sequence shown here is derived from an EMBL/GenBank/DDBJ whole genome shotgun (WGS) entry which is preliminary data.</text>
</comment>
<evidence type="ECO:0000313" key="3">
    <source>
        <dbReference type="Proteomes" id="UP000190322"/>
    </source>
</evidence>
<evidence type="ECO:0000259" key="1">
    <source>
        <dbReference type="Pfam" id="PF13276"/>
    </source>
</evidence>
<proteinExistence type="predicted"/>
<reference evidence="2 3" key="1">
    <citation type="submission" date="2017-02" db="EMBL/GenBank/DDBJ databases">
        <title>Draft genome sequence of Moraxella canis CCUG 8415A type strain.</title>
        <authorList>
            <person name="Engstrom-Jakobsson H."/>
            <person name="Salva-Serra F."/>
            <person name="Thorell K."/>
            <person name="Gonzales-Siles L."/>
            <person name="Karlsson R."/>
            <person name="Boulund F."/>
            <person name="Engstrand L."/>
            <person name="Moore E."/>
        </authorList>
    </citation>
    <scope>NUCLEOTIDE SEQUENCE [LARGE SCALE GENOMIC DNA]</scope>
    <source>
        <strain evidence="2 3">CCUG 8415A</strain>
    </source>
</reference>
<protein>
    <recommendedName>
        <fullName evidence="1">HTH-like domain-containing protein</fullName>
    </recommendedName>
</protein>
<feature type="domain" description="HTH-like" evidence="1">
    <location>
        <begin position="46"/>
        <end position="83"/>
    </location>
</feature>
<gene>
    <name evidence="2" type="ORF">B0180_10025</name>
</gene>
<dbReference type="InterPro" id="IPR025948">
    <property type="entry name" value="HTH-like_dom"/>
</dbReference>
<name>A0A1S9ZEB3_9GAMM</name>
<dbReference type="AlphaFoldDB" id="A0A1S9ZEB3"/>
<sequence length="93" mass="10858">MITKKITVIDELRQIYPLKQLLVYLGVARATFYYHLKQLAKTDSHQAIKDTIQNIYHTHKGRYGYRRITLALKQLGFVINHKKSTAANARAWT</sequence>
<evidence type="ECO:0000313" key="2">
    <source>
        <dbReference type="EMBL" id="OOR81892.1"/>
    </source>
</evidence>
<organism evidence="2 3">
    <name type="scientific">Moraxella canis</name>
    <dbReference type="NCBI Taxonomy" id="90239"/>
    <lineage>
        <taxon>Bacteria</taxon>
        <taxon>Pseudomonadati</taxon>
        <taxon>Pseudomonadota</taxon>
        <taxon>Gammaproteobacteria</taxon>
        <taxon>Moraxellales</taxon>
        <taxon>Moraxellaceae</taxon>
        <taxon>Moraxella</taxon>
    </lineage>
</organism>
<dbReference type="Pfam" id="PF13276">
    <property type="entry name" value="HTH_21"/>
    <property type="match status" value="1"/>
</dbReference>
<dbReference type="EMBL" id="MUXT01000018">
    <property type="protein sequence ID" value="OOR81892.1"/>
    <property type="molecule type" value="Genomic_DNA"/>
</dbReference>